<gene>
    <name evidence="2" type="ORF">EPA93_39180</name>
</gene>
<feature type="domain" description="Enoyl reductase (ER)" evidence="1">
    <location>
        <begin position="10"/>
        <end position="322"/>
    </location>
</feature>
<dbReference type="OrthoDB" id="9792162at2"/>
<evidence type="ECO:0000313" key="2">
    <source>
        <dbReference type="EMBL" id="QBD81675.1"/>
    </source>
</evidence>
<dbReference type="Pfam" id="PF00107">
    <property type="entry name" value="ADH_zinc_N"/>
    <property type="match status" value="1"/>
</dbReference>
<dbReference type="Gene3D" id="3.90.180.10">
    <property type="entry name" value="Medium-chain alcohol dehydrogenases, catalytic domain"/>
    <property type="match status" value="1"/>
</dbReference>
<dbReference type="InterPro" id="IPR011032">
    <property type="entry name" value="GroES-like_sf"/>
</dbReference>
<dbReference type="Pfam" id="PF08240">
    <property type="entry name" value="ADH_N"/>
    <property type="match status" value="1"/>
</dbReference>
<dbReference type="PANTHER" id="PTHR43677">
    <property type="entry name" value="SHORT-CHAIN DEHYDROGENASE/REDUCTASE"/>
    <property type="match status" value="1"/>
</dbReference>
<dbReference type="InterPro" id="IPR020843">
    <property type="entry name" value="ER"/>
</dbReference>
<accession>A0A4P6K124</accession>
<dbReference type="InterPro" id="IPR013154">
    <property type="entry name" value="ADH-like_N"/>
</dbReference>
<dbReference type="PANTHER" id="PTHR43677:SF4">
    <property type="entry name" value="QUINONE OXIDOREDUCTASE-LIKE PROTEIN 2"/>
    <property type="match status" value="1"/>
</dbReference>
<dbReference type="KEGG" id="kbs:EPA93_39180"/>
<dbReference type="CDD" id="cd08241">
    <property type="entry name" value="QOR1"/>
    <property type="match status" value="1"/>
</dbReference>
<proteinExistence type="predicted"/>
<dbReference type="InterPro" id="IPR013149">
    <property type="entry name" value="ADH-like_C"/>
</dbReference>
<organism evidence="2 3">
    <name type="scientific">Ktedonosporobacter rubrisoli</name>
    <dbReference type="NCBI Taxonomy" id="2509675"/>
    <lineage>
        <taxon>Bacteria</taxon>
        <taxon>Bacillati</taxon>
        <taxon>Chloroflexota</taxon>
        <taxon>Ktedonobacteria</taxon>
        <taxon>Ktedonobacterales</taxon>
        <taxon>Ktedonosporobacteraceae</taxon>
        <taxon>Ktedonosporobacter</taxon>
    </lineage>
</organism>
<dbReference type="Gene3D" id="3.40.50.720">
    <property type="entry name" value="NAD(P)-binding Rossmann-like Domain"/>
    <property type="match status" value="1"/>
</dbReference>
<dbReference type="InterPro" id="IPR051397">
    <property type="entry name" value="Zn-ADH-like_protein"/>
</dbReference>
<reference evidence="2 3" key="1">
    <citation type="submission" date="2019-01" db="EMBL/GenBank/DDBJ databases">
        <title>Ktedonosporobacter rubrisoli SCAWS-G2.</title>
        <authorList>
            <person name="Huang Y."/>
            <person name="Yan B."/>
        </authorList>
    </citation>
    <scope>NUCLEOTIDE SEQUENCE [LARGE SCALE GENOMIC DNA]</scope>
    <source>
        <strain evidence="2 3">SCAWS-G2</strain>
    </source>
</reference>
<dbReference type="Proteomes" id="UP000290365">
    <property type="component" value="Chromosome"/>
</dbReference>
<dbReference type="SUPFAM" id="SSF50129">
    <property type="entry name" value="GroES-like"/>
    <property type="match status" value="1"/>
</dbReference>
<protein>
    <submittedName>
        <fullName evidence="2">NADPH:quinone oxidoreductase family protein</fullName>
    </submittedName>
</protein>
<keyword evidence="3" id="KW-1185">Reference proteome</keyword>
<dbReference type="GO" id="GO:0016491">
    <property type="term" value="F:oxidoreductase activity"/>
    <property type="evidence" value="ECO:0007669"/>
    <property type="project" value="InterPro"/>
</dbReference>
<dbReference type="AlphaFoldDB" id="A0A4P6K124"/>
<dbReference type="EMBL" id="CP035758">
    <property type="protein sequence ID" value="QBD81675.1"/>
    <property type="molecule type" value="Genomic_DNA"/>
</dbReference>
<dbReference type="SMART" id="SM00829">
    <property type="entry name" value="PKS_ER"/>
    <property type="match status" value="1"/>
</dbReference>
<sequence length="329" mass="35359">MKAMLCKEFGPPEKLVLEEVASPRPGKGQVAISVKACSVSFPDTLIIQGKYQFKPAFPFSPGSEFAGIVKEIGEGVTNVRVGDRVAAFTIWGGFAEEVLAQAEQLVRLPQNIDFATASTAVMTYGTTQYALKDRGQLKSGETLLVLGAAGGVGIAAIEIGKLLGARIIAAASTDEKLALCKQYGADETINYSTENLKERIKALTAGNGVDVIYDPIGGEYAEAALRGMAWKGRYLVVGFAAGSIPRIPLNLTLLKGCSIIGVFWGDFTQREPELNQVYVQELLGWLATGKIRPYISATYPLARATDALNEIIQRKVKGKIVLLLDDKQN</sequence>
<dbReference type="SUPFAM" id="SSF51735">
    <property type="entry name" value="NAD(P)-binding Rossmann-fold domains"/>
    <property type="match status" value="1"/>
</dbReference>
<evidence type="ECO:0000313" key="3">
    <source>
        <dbReference type="Proteomes" id="UP000290365"/>
    </source>
</evidence>
<evidence type="ECO:0000259" key="1">
    <source>
        <dbReference type="SMART" id="SM00829"/>
    </source>
</evidence>
<dbReference type="RefSeq" id="WP_129892736.1">
    <property type="nucleotide sequence ID" value="NZ_CP035758.1"/>
</dbReference>
<name>A0A4P6K124_KTERU</name>
<dbReference type="InterPro" id="IPR036291">
    <property type="entry name" value="NAD(P)-bd_dom_sf"/>
</dbReference>